<feature type="region of interest" description="Disordered" evidence="1">
    <location>
        <begin position="50"/>
        <end position="78"/>
    </location>
</feature>
<feature type="compositionally biased region" description="Low complexity" evidence="1">
    <location>
        <begin position="50"/>
        <end position="68"/>
    </location>
</feature>
<dbReference type="AlphaFoldDB" id="E4WR43"/>
<evidence type="ECO:0000256" key="1">
    <source>
        <dbReference type="SAM" id="MobiDB-lite"/>
    </source>
</evidence>
<feature type="transmembrane region" description="Helical" evidence="2">
    <location>
        <begin position="88"/>
        <end position="113"/>
    </location>
</feature>
<proteinExistence type="predicted"/>
<organism evidence="3">
    <name type="scientific">Oikopleura dioica</name>
    <name type="common">Tunicate</name>
    <dbReference type="NCBI Taxonomy" id="34765"/>
    <lineage>
        <taxon>Eukaryota</taxon>
        <taxon>Metazoa</taxon>
        <taxon>Chordata</taxon>
        <taxon>Tunicata</taxon>
        <taxon>Appendicularia</taxon>
        <taxon>Copelata</taxon>
        <taxon>Oikopleuridae</taxon>
        <taxon>Oikopleura</taxon>
    </lineage>
</organism>
<name>E4WR43_OIKDI</name>
<dbReference type="EMBL" id="FN653015">
    <property type="protein sequence ID" value="CBY20229.1"/>
    <property type="molecule type" value="Genomic_DNA"/>
</dbReference>
<protein>
    <submittedName>
        <fullName evidence="3">Uncharacterized protein</fullName>
    </submittedName>
</protein>
<evidence type="ECO:0000256" key="2">
    <source>
        <dbReference type="SAM" id="Phobius"/>
    </source>
</evidence>
<evidence type="ECO:0000313" key="4">
    <source>
        <dbReference type="Proteomes" id="UP000001307"/>
    </source>
</evidence>
<evidence type="ECO:0000313" key="3">
    <source>
        <dbReference type="EMBL" id="CBY20229.1"/>
    </source>
</evidence>
<dbReference type="InParanoid" id="E4WR43"/>
<keyword evidence="2" id="KW-1133">Transmembrane helix</keyword>
<sequence>MMPTNPKQGEISDEKLPRSPSATSGLSTRFDFEDDFALDNNGLDLDLRHSGSSCSASSSQISERSSTSTVDMQRDETKPSMLSRRLDNFYGCIFAVNLIVGCVLINISSSWLYCQYHLKEPLCEYFRPDYKGK</sequence>
<gene>
    <name evidence="3" type="ORF">GSOID_T00000216001</name>
</gene>
<dbReference type="OrthoDB" id="10436567at2759"/>
<keyword evidence="4" id="KW-1185">Reference proteome</keyword>
<accession>E4WR43</accession>
<feature type="region of interest" description="Disordered" evidence="1">
    <location>
        <begin position="1"/>
        <end position="27"/>
    </location>
</feature>
<dbReference type="Proteomes" id="UP000001307">
    <property type="component" value="Unassembled WGS sequence"/>
</dbReference>
<keyword evidence="2" id="KW-0472">Membrane</keyword>
<keyword evidence="2" id="KW-0812">Transmembrane</keyword>
<reference evidence="3" key="1">
    <citation type="journal article" date="2010" name="Science">
        <title>Plasticity of animal genome architecture unmasked by rapid evolution of a pelagic tunicate.</title>
        <authorList>
            <person name="Denoeud F."/>
            <person name="Henriet S."/>
            <person name="Mungpakdee S."/>
            <person name="Aury J.M."/>
            <person name="Da Silva C."/>
            <person name="Brinkmann H."/>
            <person name="Mikhaleva J."/>
            <person name="Olsen L.C."/>
            <person name="Jubin C."/>
            <person name="Canestro C."/>
            <person name="Bouquet J.M."/>
            <person name="Danks G."/>
            <person name="Poulain J."/>
            <person name="Campsteijn C."/>
            <person name="Adamski M."/>
            <person name="Cross I."/>
            <person name="Yadetie F."/>
            <person name="Muffato M."/>
            <person name="Louis A."/>
            <person name="Butcher S."/>
            <person name="Tsagkogeorga G."/>
            <person name="Konrad A."/>
            <person name="Singh S."/>
            <person name="Jensen M.F."/>
            <person name="Cong E.H."/>
            <person name="Eikeseth-Otteraa H."/>
            <person name="Noel B."/>
            <person name="Anthouard V."/>
            <person name="Porcel B.M."/>
            <person name="Kachouri-Lafond R."/>
            <person name="Nishino A."/>
            <person name="Ugolini M."/>
            <person name="Chourrout P."/>
            <person name="Nishida H."/>
            <person name="Aasland R."/>
            <person name="Huzurbazar S."/>
            <person name="Westhof E."/>
            <person name="Delsuc F."/>
            <person name="Lehrach H."/>
            <person name="Reinhardt R."/>
            <person name="Weissenbach J."/>
            <person name="Roy S.W."/>
            <person name="Artiguenave F."/>
            <person name="Postlethwait J.H."/>
            <person name="Manak J.R."/>
            <person name="Thompson E.M."/>
            <person name="Jaillon O."/>
            <person name="Du Pasquier L."/>
            <person name="Boudinot P."/>
            <person name="Liberles D.A."/>
            <person name="Volff J.N."/>
            <person name="Philippe H."/>
            <person name="Lenhard B."/>
            <person name="Roest Crollius H."/>
            <person name="Wincker P."/>
            <person name="Chourrout D."/>
        </authorList>
    </citation>
    <scope>NUCLEOTIDE SEQUENCE [LARGE SCALE GENOMIC DNA]</scope>
</reference>